<feature type="domain" description="TNFR-Cys" evidence="2">
    <location>
        <begin position="56"/>
        <end position="98"/>
    </location>
</feature>
<dbReference type="GO" id="GO:0006915">
    <property type="term" value="P:apoptotic process"/>
    <property type="evidence" value="ECO:0007669"/>
    <property type="project" value="InterPro"/>
</dbReference>
<dbReference type="FunFam" id="2.10.50.10:FF:000007">
    <property type="entry name" value="TNF receptor superfamily member 14"/>
    <property type="match status" value="1"/>
</dbReference>
<dbReference type="PANTHER" id="PTHR46838:SF1">
    <property type="entry name" value="TUMOR NECROSIS FACTOR RECEPTOR SUPERFAMILY MEMBER 14"/>
    <property type="match status" value="1"/>
</dbReference>
<dbReference type="GO" id="GO:0006955">
    <property type="term" value="P:immune response"/>
    <property type="evidence" value="ECO:0007669"/>
    <property type="project" value="InterPro"/>
</dbReference>
<feature type="domain" description="TNFR-Cys" evidence="2">
    <location>
        <begin position="99"/>
        <end position="141"/>
    </location>
</feature>
<organism evidence="3 4">
    <name type="scientific">Sakesphorus luctuosus</name>
    <dbReference type="NCBI Taxonomy" id="419690"/>
    <lineage>
        <taxon>Eukaryota</taxon>
        <taxon>Metazoa</taxon>
        <taxon>Chordata</taxon>
        <taxon>Craniata</taxon>
        <taxon>Vertebrata</taxon>
        <taxon>Euteleostomi</taxon>
        <taxon>Archelosauria</taxon>
        <taxon>Archosauria</taxon>
        <taxon>Dinosauria</taxon>
        <taxon>Saurischia</taxon>
        <taxon>Theropoda</taxon>
        <taxon>Coelurosauria</taxon>
        <taxon>Aves</taxon>
        <taxon>Neognathae</taxon>
        <taxon>Neoaves</taxon>
        <taxon>Telluraves</taxon>
        <taxon>Australaves</taxon>
        <taxon>Passeriformes</taxon>
        <taxon>Thamnophilidae</taxon>
        <taxon>Sakesphorus</taxon>
    </lineage>
</organism>
<feature type="domain" description="TNFR-Cys" evidence="2">
    <location>
        <begin position="20"/>
        <end position="54"/>
    </location>
</feature>
<comment type="caution">
    <text evidence="1">Lacks conserved residue(s) required for the propagation of feature annotation.</text>
</comment>
<dbReference type="PROSITE" id="PS50050">
    <property type="entry name" value="TNFR_NGFR_2"/>
    <property type="match status" value="3"/>
</dbReference>
<dbReference type="PRINTS" id="PR01680">
    <property type="entry name" value="TNFACTORR6"/>
</dbReference>
<feature type="non-terminal residue" evidence="3">
    <location>
        <position position="1"/>
    </location>
</feature>
<proteinExistence type="predicted"/>
<sequence>CPEVFAAVLIAQLERSDAAGCESGEYPSGTECCPMCAAGYRVLKHCTASSSTTCIPCVAGTYTDHSNGLTHCRPCKVCDQGANLVTAVACTDTKNTVCDCQPGHFCRSLEPEGCELCQPYTVCVPGMMVKERGTNTTDHVCEVCPPGTSSTANMSETCTPWP</sequence>
<reference evidence="3 4" key="1">
    <citation type="submission" date="2019-09" db="EMBL/GenBank/DDBJ databases">
        <title>Bird 10,000 Genomes (B10K) Project - Family phase.</title>
        <authorList>
            <person name="Zhang G."/>
        </authorList>
    </citation>
    <scope>NUCLEOTIDE SEQUENCE [LARGE SCALE GENOMIC DNA]</scope>
    <source>
        <strain evidence="3">B10K-DU-001-06</strain>
        <tissue evidence="3">Muscle</tissue>
    </source>
</reference>
<accession>A0A7K8YTX4</accession>
<evidence type="ECO:0000313" key="4">
    <source>
        <dbReference type="Proteomes" id="UP000558958"/>
    </source>
</evidence>
<dbReference type="GO" id="GO:0050829">
    <property type="term" value="P:defense response to Gram-negative bacterium"/>
    <property type="evidence" value="ECO:0007669"/>
    <property type="project" value="TreeGrafter"/>
</dbReference>
<feature type="disulfide bond" evidence="1">
    <location>
        <begin position="33"/>
        <end position="46"/>
    </location>
</feature>
<evidence type="ECO:0000256" key="1">
    <source>
        <dbReference type="PROSITE-ProRule" id="PRU00206"/>
    </source>
</evidence>
<keyword evidence="1" id="KW-1015">Disulfide bond</keyword>
<dbReference type="EMBL" id="VWZD01007802">
    <property type="protein sequence ID" value="NXG06691.1"/>
    <property type="molecule type" value="Genomic_DNA"/>
</dbReference>
<dbReference type="PANTHER" id="PTHR46838">
    <property type="entry name" value="TUMOR NECROSIS FACTOR RECEPTOR SUPERFAMILY MEMBER 14"/>
    <property type="match status" value="1"/>
</dbReference>
<feature type="disulfide bond" evidence="1">
    <location>
        <begin position="57"/>
        <end position="72"/>
    </location>
</feature>
<dbReference type="SMART" id="SM00208">
    <property type="entry name" value="TNFR"/>
    <property type="match status" value="3"/>
</dbReference>
<feature type="repeat" description="TNFR-Cys" evidence="1">
    <location>
        <begin position="20"/>
        <end position="54"/>
    </location>
</feature>
<dbReference type="GO" id="GO:2000406">
    <property type="term" value="P:positive regulation of T cell migration"/>
    <property type="evidence" value="ECO:0007669"/>
    <property type="project" value="TreeGrafter"/>
</dbReference>
<dbReference type="GO" id="GO:0046642">
    <property type="term" value="P:negative regulation of alpha-beta T cell proliferation"/>
    <property type="evidence" value="ECO:0007669"/>
    <property type="project" value="TreeGrafter"/>
</dbReference>
<evidence type="ECO:0000313" key="3">
    <source>
        <dbReference type="EMBL" id="NXG06691.1"/>
    </source>
</evidence>
<dbReference type="GO" id="GO:0050830">
    <property type="term" value="P:defense response to Gram-positive bacterium"/>
    <property type="evidence" value="ECO:0007669"/>
    <property type="project" value="TreeGrafter"/>
</dbReference>
<dbReference type="Gene3D" id="2.10.50.10">
    <property type="entry name" value="Tumor Necrosis Factor Receptor, subunit A, domain 2"/>
    <property type="match status" value="3"/>
</dbReference>
<name>A0A7K8YTX4_9PASS</name>
<dbReference type="InterPro" id="IPR001368">
    <property type="entry name" value="TNFR/NGFR_Cys_rich_reg"/>
</dbReference>
<feature type="disulfide bond" evidence="1">
    <location>
        <begin position="36"/>
        <end position="54"/>
    </location>
</feature>
<dbReference type="PROSITE" id="PS00652">
    <property type="entry name" value="TNFR_NGFR_1"/>
    <property type="match status" value="2"/>
</dbReference>
<dbReference type="AlphaFoldDB" id="A0A7K8YTX4"/>
<protein>
    <submittedName>
        <fullName evidence="3">TNR14 factor</fullName>
    </submittedName>
</protein>
<evidence type="ECO:0000259" key="2">
    <source>
        <dbReference type="PROSITE" id="PS50050"/>
    </source>
</evidence>
<feature type="disulfide bond" evidence="1">
    <location>
        <begin position="123"/>
        <end position="141"/>
    </location>
</feature>
<dbReference type="GO" id="GO:0004888">
    <property type="term" value="F:transmembrane signaling receptor activity"/>
    <property type="evidence" value="ECO:0007669"/>
    <property type="project" value="InterPro"/>
</dbReference>
<dbReference type="Pfam" id="PF00020">
    <property type="entry name" value="TNFR_c6"/>
    <property type="match status" value="2"/>
</dbReference>
<feature type="repeat" description="TNFR-Cys" evidence="1">
    <location>
        <begin position="56"/>
        <end position="98"/>
    </location>
</feature>
<dbReference type="Proteomes" id="UP000558958">
    <property type="component" value="Unassembled WGS sequence"/>
</dbReference>
<comment type="caution">
    <text evidence="3">The sequence shown here is derived from an EMBL/GenBank/DDBJ whole genome shotgun (WGS) entry which is preliminary data.</text>
</comment>
<dbReference type="GO" id="GO:0009897">
    <property type="term" value="C:external side of plasma membrane"/>
    <property type="evidence" value="ECO:0007669"/>
    <property type="project" value="TreeGrafter"/>
</dbReference>
<feature type="non-terminal residue" evidence="3">
    <location>
        <position position="162"/>
    </location>
</feature>
<feature type="repeat" description="TNFR-Cys" evidence="1">
    <location>
        <begin position="99"/>
        <end position="141"/>
    </location>
</feature>
<dbReference type="SUPFAM" id="SSF57586">
    <property type="entry name" value="TNF receptor-like"/>
    <property type="match status" value="2"/>
</dbReference>
<dbReference type="GO" id="GO:0002720">
    <property type="term" value="P:positive regulation of cytokine production involved in immune response"/>
    <property type="evidence" value="ECO:0007669"/>
    <property type="project" value="TreeGrafter"/>
</dbReference>
<keyword evidence="4" id="KW-1185">Reference proteome</keyword>
<dbReference type="InterPro" id="IPR008063">
    <property type="entry name" value="Fas_rcpt"/>
</dbReference>
<dbReference type="GO" id="GO:0007165">
    <property type="term" value="P:signal transduction"/>
    <property type="evidence" value="ECO:0007669"/>
    <property type="project" value="InterPro"/>
</dbReference>
<gene>
    <name evidence="3" type="primary">Tnfrsf14</name>
    <name evidence="3" type="ORF">SAKLUC_R15216</name>
</gene>